<evidence type="ECO:0000259" key="1">
    <source>
        <dbReference type="Pfam" id="PF12770"/>
    </source>
</evidence>
<dbReference type="RefSeq" id="WP_185042722.1">
    <property type="nucleotide sequence ID" value="NZ_BAABFG010000005.1"/>
</dbReference>
<dbReference type="InterPro" id="IPR011990">
    <property type="entry name" value="TPR-like_helical_dom_sf"/>
</dbReference>
<dbReference type="EMBL" id="JACHNB010000001">
    <property type="protein sequence ID" value="MBB4742343.1"/>
    <property type="molecule type" value="Genomic_DNA"/>
</dbReference>
<comment type="caution">
    <text evidence="2">The sequence shown here is derived from an EMBL/GenBank/DDBJ whole genome shotgun (WGS) entry which is preliminary data.</text>
</comment>
<dbReference type="Pfam" id="PF12770">
    <property type="entry name" value="CHAT"/>
    <property type="match status" value="1"/>
</dbReference>
<evidence type="ECO:0000313" key="2">
    <source>
        <dbReference type="EMBL" id="MBB4742343.1"/>
    </source>
</evidence>
<proteinExistence type="predicted"/>
<organism evidence="2 3">
    <name type="scientific">Actinoplanes octamycinicus</name>
    <dbReference type="NCBI Taxonomy" id="135948"/>
    <lineage>
        <taxon>Bacteria</taxon>
        <taxon>Bacillati</taxon>
        <taxon>Actinomycetota</taxon>
        <taxon>Actinomycetes</taxon>
        <taxon>Micromonosporales</taxon>
        <taxon>Micromonosporaceae</taxon>
        <taxon>Actinoplanes</taxon>
    </lineage>
</organism>
<gene>
    <name evidence="2" type="ORF">BJY16_005802</name>
</gene>
<keyword evidence="3" id="KW-1185">Reference proteome</keyword>
<evidence type="ECO:0000313" key="3">
    <source>
        <dbReference type="Proteomes" id="UP000546162"/>
    </source>
</evidence>
<protein>
    <submittedName>
        <fullName evidence="2">Tetratricopeptide (TPR) repeat protein</fullName>
    </submittedName>
</protein>
<accession>A0A7W7H1T8</accession>
<name>A0A7W7H1T8_9ACTN</name>
<reference evidence="2 3" key="1">
    <citation type="submission" date="2020-08" db="EMBL/GenBank/DDBJ databases">
        <title>Sequencing the genomes of 1000 actinobacteria strains.</title>
        <authorList>
            <person name="Klenk H.-P."/>
        </authorList>
    </citation>
    <scope>NUCLEOTIDE SEQUENCE [LARGE SCALE GENOMIC DNA]</scope>
    <source>
        <strain evidence="2 3">DSM 45809</strain>
    </source>
</reference>
<feature type="domain" description="CHAT" evidence="1">
    <location>
        <begin position="805"/>
        <end position="1075"/>
    </location>
</feature>
<dbReference type="AlphaFoldDB" id="A0A7W7H1T8"/>
<dbReference type="InterPro" id="IPR024983">
    <property type="entry name" value="CHAT_dom"/>
</dbReference>
<sequence>MSLPRADHLKDVLLEIVSRAGEDPDAVLGAEAFAAVAELAEHADHDVDAAYLLGAWHWVRGPLVGDDERAREVQAALIWWEKCFLAYVDELPGVLVPALARVAPRIGDTPEEWSLEATVLLDSSAAAECREVLDRAVDLMEAAVAEAPAGFPDRAGLLSNLGLARHARYERTGDPGDLDEALRVHREAVARTPGNALFHANLASAVLSRFGRTGARADLDEAIDLSRRAVSLADPDDPDRSGFLSNVGGALRQRFEAFGDDTDLDEALRILRWALDAVPDDHPDRGRRVECLANAVHARFERYGDDADLDEFVALARTGAPDLLAAALVERFERTGDIADLDEAVDLHRDDLASLPDDHPDLLDARHNLAVVLTIRSGHTGSGVDLDAAIDLLRQVLAMPPARTQARAWSQLCVALRARFERTGDPADLDEAIAAGRRAPRGTASRANLGSALWTRFEHGGDPDDLEEALRHLRAARDALPADHPDRRQVLTNLAIVGRAWHEATGDEPALHEAIEAATTALDGLPAGHPDRGGYLGNLGLALRALAGGRPGPARDRALDVLREATLAPGIAPSLGTQMGHSWARLAAEAGRPDEAARAWATVFARLPEVTDHGLGRADRQHHLSLVGNLGAEAAVTALTLGDAEQAWAWLEQGRGVLLGQSLEGRAGLGELRRVRPDLADRVVEARAALDADPTPDAAGVRSRRQITDRAAQAAGWQRLLDEIRRVPGLDRFGLPPSPAELRRAARGGTVVAVLASDEGCHALTMTGRGPGTVPLPHLTYDDAIEGANLLRKAIAAGESDTVRDVLGWLWDTVTGPILEHLGHTAPPGPDGRWPRVWWIPTGPFAALPLHAAGRETGVLDLVISSYAPTARILDHAARPGRDRHDSRILAIGVGAAAGMEALPWARGEAEEAAALLGGDAVLLRDEQATRDAVREWLPRARWVHLACHATTATDPAAGYLALHDGPLTARELTGLDLSRGHLAYLSACMTADAGARVPDESIHIASALQLAGFTHVIGTLWPVQDRVSWRLSQAVYGHLARGADPATAVHLAVRALRERRRQYPDRWAAHLHFGP</sequence>
<dbReference type="Gene3D" id="1.25.40.10">
    <property type="entry name" value="Tetratricopeptide repeat domain"/>
    <property type="match status" value="3"/>
</dbReference>
<dbReference type="Proteomes" id="UP000546162">
    <property type="component" value="Unassembled WGS sequence"/>
</dbReference>
<dbReference type="SUPFAM" id="SSF48452">
    <property type="entry name" value="TPR-like"/>
    <property type="match status" value="1"/>
</dbReference>